<dbReference type="PANTHER" id="PTHR30399">
    <property type="entry name" value="UNCHARACTERIZED PROTEIN YGJP"/>
    <property type="match status" value="1"/>
</dbReference>
<dbReference type="InterPro" id="IPR053136">
    <property type="entry name" value="UTP_pyrophosphatase-like"/>
</dbReference>
<dbReference type="Pfam" id="PF01863">
    <property type="entry name" value="YgjP-like"/>
    <property type="match status" value="1"/>
</dbReference>
<evidence type="ECO:0000259" key="1">
    <source>
        <dbReference type="Pfam" id="PF01863"/>
    </source>
</evidence>
<gene>
    <name evidence="2" type="ORF">JRV97_10205</name>
</gene>
<sequence>MNILRTEIMDIKYDIIKSKRKSLSITIENNGNVIVRAPKFLSDYEIKKFIFDKRKWIISKLTNIKPIKEKEYRDGEKFLYLGKYYKLITIEGNYGVGIQNDFIYISLKKDFFDNISLKKEMILKWYKNEAKKIINERLEYYSKIMNLKYGKVYIRDQKTRWGSCSGKNNLSFNFRIIMAPMRKIDYIIVHELAHILHKHHQKSFWDYVSKYCDDYLESRKWFRENGKYLIL</sequence>
<dbReference type="EMBL" id="CP069362">
    <property type="protein sequence ID" value="WGS64718.1"/>
    <property type="molecule type" value="Genomic_DNA"/>
</dbReference>
<dbReference type="RefSeq" id="WP_280998574.1">
    <property type="nucleotide sequence ID" value="NZ_CP069362.1"/>
</dbReference>
<reference evidence="2 3" key="1">
    <citation type="submission" date="2021-02" db="EMBL/GenBank/DDBJ databases">
        <title>Characterization of Marinitoga sp. nov. str. BP5-C20A.</title>
        <authorList>
            <person name="Erauso G."/>
            <person name="Postec A."/>
        </authorList>
    </citation>
    <scope>NUCLEOTIDE SEQUENCE [LARGE SCALE GENOMIC DNA]</scope>
    <source>
        <strain evidence="2 3">BP5-C20A</strain>
    </source>
</reference>
<protein>
    <submittedName>
        <fullName evidence="2">M48 family metallopeptidase</fullName>
    </submittedName>
</protein>
<dbReference type="Proteomes" id="UP001232493">
    <property type="component" value="Chromosome"/>
</dbReference>
<proteinExistence type="predicted"/>
<dbReference type="CDD" id="cd07344">
    <property type="entry name" value="M48_yhfN_like"/>
    <property type="match status" value="1"/>
</dbReference>
<dbReference type="Gene3D" id="3.30.2010.10">
    <property type="entry name" value="Metalloproteases ('zincins'), catalytic domain"/>
    <property type="match status" value="1"/>
</dbReference>
<evidence type="ECO:0000313" key="2">
    <source>
        <dbReference type="EMBL" id="WGS64718.1"/>
    </source>
</evidence>
<dbReference type="PANTHER" id="PTHR30399:SF1">
    <property type="entry name" value="UTP PYROPHOSPHATASE"/>
    <property type="match status" value="1"/>
</dbReference>
<accession>A0ABY8PQA3</accession>
<keyword evidence="3" id="KW-1185">Reference proteome</keyword>
<name>A0ABY8PQA3_9BACT</name>
<evidence type="ECO:0000313" key="3">
    <source>
        <dbReference type="Proteomes" id="UP001232493"/>
    </source>
</evidence>
<feature type="domain" description="YgjP-like metallopeptidase" evidence="1">
    <location>
        <begin position="21"/>
        <end position="224"/>
    </location>
</feature>
<dbReference type="InterPro" id="IPR002725">
    <property type="entry name" value="YgjP-like_metallopeptidase"/>
</dbReference>
<organism evidence="2 3">
    <name type="scientific">Marinitoga aeolica</name>
    <dbReference type="NCBI Taxonomy" id="2809031"/>
    <lineage>
        <taxon>Bacteria</taxon>
        <taxon>Thermotogati</taxon>
        <taxon>Thermotogota</taxon>
        <taxon>Thermotogae</taxon>
        <taxon>Petrotogales</taxon>
        <taxon>Petrotogaceae</taxon>
        <taxon>Marinitoga</taxon>
    </lineage>
</organism>